<dbReference type="EMBL" id="MU152233">
    <property type="protein sequence ID" value="KAF9440834.1"/>
    <property type="molecule type" value="Genomic_DNA"/>
</dbReference>
<gene>
    <name evidence="1" type="ORF">P691DRAFT_781270</name>
</gene>
<protein>
    <submittedName>
        <fullName evidence="1">Uncharacterized protein</fullName>
    </submittedName>
</protein>
<name>A0A9P5WZK6_9AGAR</name>
<evidence type="ECO:0000313" key="2">
    <source>
        <dbReference type="Proteomes" id="UP000807342"/>
    </source>
</evidence>
<evidence type="ECO:0000313" key="1">
    <source>
        <dbReference type="EMBL" id="KAF9440834.1"/>
    </source>
</evidence>
<reference evidence="1" key="1">
    <citation type="submission" date="2020-11" db="EMBL/GenBank/DDBJ databases">
        <authorList>
            <consortium name="DOE Joint Genome Institute"/>
            <person name="Ahrendt S."/>
            <person name="Riley R."/>
            <person name="Andreopoulos W."/>
            <person name="Labutti K."/>
            <person name="Pangilinan J."/>
            <person name="Ruiz-Duenas F.J."/>
            <person name="Barrasa J.M."/>
            <person name="Sanchez-Garcia M."/>
            <person name="Camarero S."/>
            <person name="Miyauchi S."/>
            <person name="Serrano A."/>
            <person name="Linde D."/>
            <person name="Babiker R."/>
            <person name="Drula E."/>
            <person name="Ayuso-Fernandez I."/>
            <person name="Pacheco R."/>
            <person name="Padilla G."/>
            <person name="Ferreira P."/>
            <person name="Barriuso J."/>
            <person name="Kellner H."/>
            <person name="Castanera R."/>
            <person name="Alfaro M."/>
            <person name="Ramirez L."/>
            <person name="Pisabarro A.G."/>
            <person name="Kuo A."/>
            <person name="Tritt A."/>
            <person name="Lipzen A."/>
            <person name="He G."/>
            <person name="Yan M."/>
            <person name="Ng V."/>
            <person name="Cullen D."/>
            <person name="Martin F."/>
            <person name="Rosso M.-N."/>
            <person name="Henrissat B."/>
            <person name="Hibbett D."/>
            <person name="Martinez A.T."/>
            <person name="Grigoriev I.V."/>
        </authorList>
    </citation>
    <scope>NUCLEOTIDE SEQUENCE</scope>
    <source>
        <strain evidence="1">MF-IS2</strain>
    </source>
</reference>
<keyword evidence="2" id="KW-1185">Reference proteome</keyword>
<organism evidence="1 2">
    <name type="scientific">Macrolepiota fuliginosa MF-IS2</name>
    <dbReference type="NCBI Taxonomy" id="1400762"/>
    <lineage>
        <taxon>Eukaryota</taxon>
        <taxon>Fungi</taxon>
        <taxon>Dikarya</taxon>
        <taxon>Basidiomycota</taxon>
        <taxon>Agaricomycotina</taxon>
        <taxon>Agaricomycetes</taxon>
        <taxon>Agaricomycetidae</taxon>
        <taxon>Agaricales</taxon>
        <taxon>Agaricineae</taxon>
        <taxon>Agaricaceae</taxon>
        <taxon>Macrolepiota</taxon>
    </lineage>
</organism>
<dbReference type="Proteomes" id="UP000807342">
    <property type="component" value="Unassembled WGS sequence"/>
</dbReference>
<comment type="caution">
    <text evidence="1">The sequence shown here is derived from an EMBL/GenBank/DDBJ whole genome shotgun (WGS) entry which is preliminary data.</text>
</comment>
<proteinExistence type="predicted"/>
<sequence>MSAISSLSWDVLACLCAKYEMPFDGTKEDLLLWLKMKYATAFQQPNQCHQLTPLKPSDTLLEIPTAAAPALSNKEATEIWYKYSKMNLGKLVKPKLLALLSYHGIPEIELMGLNKPELVNKIQAMRRSQQIVDSDGRVLKKVAGLSCLKHLESSVIIN</sequence>
<dbReference type="AlphaFoldDB" id="A0A9P5WZK6"/>
<accession>A0A9P5WZK6</accession>